<dbReference type="Proteomes" id="UP000183376">
    <property type="component" value="Chromosome I"/>
</dbReference>
<dbReference type="EMBL" id="LT629701">
    <property type="protein sequence ID" value="SDN47404.1"/>
    <property type="molecule type" value="Genomic_DNA"/>
</dbReference>
<name>A0A1H0BP58_ALLAB</name>
<dbReference type="RefSeq" id="WP_030426690.1">
    <property type="nucleotide sequence ID" value="NZ_JOEF01000001.1"/>
</dbReference>
<accession>A0A1H0BP58</accession>
<protein>
    <submittedName>
        <fullName evidence="1">Uncharacterized protein</fullName>
    </submittedName>
</protein>
<dbReference type="AlphaFoldDB" id="A0A1H0BP58"/>
<keyword evidence="2" id="KW-1185">Reference proteome</keyword>
<dbReference type="STRING" id="211114.SAMN04489726_6768"/>
<proteinExistence type="predicted"/>
<evidence type="ECO:0000313" key="2">
    <source>
        <dbReference type="Proteomes" id="UP000183376"/>
    </source>
</evidence>
<sequence length="61" mass="6755">MVLLRRVVVDRGQDRLLRGTIADVVLLLTTSPGAEFPKAARERWVRLAERALAFGQAAAPR</sequence>
<organism evidence="1 2">
    <name type="scientific">Allokutzneria albata</name>
    <name type="common">Kibdelosporangium albatum</name>
    <dbReference type="NCBI Taxonomy" id="211114"/>
    <lineage>
        <taxon>Bacteria</taxon>
        <taxon>Bacillati</taxon>
        <taxon>Actinomycetota</taxon>
        <taxon>Actinomycetes</taxon>
        <taxon>Pseudonocardiales</taxon>
        <taxon>Pseudonocardiaceae</taxon>
        <taxon>Allokutzneria</taxon>
    </lineage>
</organism>
<evidence type="ECO:0000313" key="1">
    <source>
        <dbReference type="EMBL" id="SDN47404.1"/>
    </source>
</evidence>
<reference evidence="1 2" key="1">
    <citation type="submission" date="2016-10" db="EMBL/GenBank/DDBJ databases">
        <authorList>
            <person name="de Groot N.N."/>
        </authorList>
    </citation>
    <scope>NUCLEOTIDE SEQUENCE [LARGE SCALE GENOMIC DNA]</scope>
    <source>
        <strain evidence="1 2">DSM 44149</strain>
    </source>
</reference>
<gene>
    <name evidence="1" type="ORF">SAMN04489726_6768</name>
</gene>